<dbReference type="Pfam" id="PF13567">
    <property type="entry name" value="DUF4131"/>
    <property type="match status" value="1"/>
</dbReference>
<dbReference type="Proteomes" id="UP000323166">
    <property type="component" value="Unassembled WGS sequence"/>
</dbReference>
<feature type="transmembrane region" description="Helical" evidence="6">
    <location>
        <begin position="5"/>
        <end position="22"/>
    </location>
</feature>
<comment type="caution">
    <text evidence="8">The sequence shown here is derived from an EMBL/GenBank/DDBJ whole genome shotgun (WGS) entry which is preliminary data.</text>
</comment>
<sequence length="796" mass="85328">MNRPLLVITICFITGIVLNAAWGFVPGVLLLLALVCMVVVLAGCIFNRWDNRWFIILLFIVLGWFVAGLDSIQRPDGPERFAGHFVSVDGMVAREPDVRKNYTAYIVAAEAVWLGDKRVDAGGLVLVRIYGGGSSCNYGDYLRVKGFLYRPGEPGNFGAFNYRNYLARRGIYCLMNVDKPDSVQILGTGGNPLVRLALQGKQRLTGVASLTLNEGQAAVLAGMLFGNTGGIDQSVKDVFSQTGVAHVLSVSGLHVGFVLAGVLLLATALGLPRRVVPALALGVLVFYAVMTGMGPAVQRAGIMGLLVLMAVYLGRERDWPSTLALAALVILLFDPSALYEIGFQLSFTATWGILYLMPKISAFLVKGWGWPRWLALPLGVTIAAQLATLPLLIYYFNLVTPVAPLANLLLVPLVGLIMLLGFLGSACGIVFLPAAAIINAGTGVLIDFFTGLARLISLLPGGYSHVATPPWYAVAFWYAGLVGITELIGGRLVMPPNLPAPLCWLGTHNRRIRMASVGLAVFLLLVIFWPWGGVGGRLQVHFIDVGQGDSILVRFPGGRTMLVDAGGRMGDPEDSRGVGETIVVPYLHRLGMDKLDVLAVTHPHGDHAGGVPPVAEKLSVGALVLSGAPGYEALLKIVSPLNIPVYRVGAGHALHIDKDVEVTVLAPARELSAASEEELNDASLVLRLEYGQVSFLLTGDIEEEAQRDLLGSGARLQADVLKVPHHGSRFFEPEFFEAVAPGYAVIQVGKNNRFGHPAPETLEALNSTGAVIFRNDRDGAVLFTTDGWDIEVQTAR</sequence>
<feature type="transmembrane region" description="Helical" evidence="6">
    <location>
        <begin position="374"/>
        <end position="396"/>
    </location>
</feature>
<dbReference type="GO" id="GO:0005886">
    <property type="term" value="C:plasma membrane"/>
    <property type="evidence" value="ECO:0007669"/>
    <property type="project" value="UniProtKB-SubCell"/>
</dbReference>
<evidence type="ECO:0000256" key="2">
    <source>
        <dbReference type="ARBA" id="ARBA00022475"/>
    </source>
</evidence>
<feature type="transmembrane region" description="Helical" evidence="6">
    <location>
        <begin position="321"/>
        <end position="339"/>
    </location>
</feature>
<dbReference type="InterPro" id="IPR036866">
    <property type="entry name" value="RibonucZ/Hydroxyglut_hydro"/>
</dbReference>
<protein>
    <submittedName>
        <fullName evidence="8">Competence protein ComEC</fullName>
    </submittedName>
</protein>
<comment type="subcellular location">
    <subcellularLocation>
        <location evidence="1">Cell membrane</location>
        <topology evidence="1">Multi-pass membrane protein</topology>
    </subcellularLocation>
</comment>
<dbReference type="EMBL" id="VNHM01000002">
    <property type="protein sequence ID" value="TYO97221.1"/>
    <property type="molecule type" value="Genomic_DNA"/>
</dbReference>
<keyword evidence="4 6" id="KW-1133">Transmembrane helix</keyword>
<evidence type="ECO:0000313" key="8">
    <source>
        <dbReference type="EMBL" id="TYO97221.1"/>
    </source>
</evidence>
<dbReference type="PANTHER" id="PTHR30619">
    <property type="entry name" value="DNA INTERNALIZATION/COMPETENCE PROTEIN COMEC/REC2"/>
    <property type="match status" value="1"/>
</dbReference>
<evidence type="ECO:0000313" key="9">
    <source>
        <dbReference type="Proteomes" id="UP000323166"/>
    </source>
</evidence>
<dbReference type="Gene3D" id="3.60.15.10">
    <property type="entry name" value="Ribonuclease Z/Hydroxyacylglutathione hydrolase-like"/>
    <property type="match status" value="1"/>
</dbReference>
<feature type="transmembrane region" description="Helical" evidence="6">
    <location>
        <begin position="243"/>
        <end position="267"/>
    </location>
</feature>
<dbReference type="InterPro" id="IPR004477">
    <property type="entry name" value="ComEC_N"/>
</dbReference>
<evidence type="ECO:0000256" key="5">
    <source>
        <dbReference type="ARBA" id="ARBA00023136"/>
    </source>
</evidence>
<dbReference type="NCBIfam" id="TIGR00361">
    <property type="entry name" value="ComEC_Rec2"/>
    <property type="match status" value="1"/>
</dbReference>
<organism evidence="8 9">
    <name type="scientific">Desulfallas thermosapovorans DSM 6562</name>
    <dbReference type="NCBI Taxonomy" id="1121431"/>
    <lineage>
        <taxon>Bacteria</taxon>
        <taxon>Bacillati</taxon>
        <taxon>Bacillota</taxon>
        <taxon>Clostridia</taxon>
        <taxon>Eubacteriales</taxon>
        <taxon>Desulfallaceae</taxon>
        <taxon>Desulfallas</taxon>
    </lineage>
</organism>
<dbReference type="AlphaFoldDB" id="A0A5S4ZYJ8"/>
<feature type="transmembrane region" description="Helical" evidence="6">
    <location>
        <begin position="296"/>
        <end position="314"/>
    </location>
</feature>
<dbReference type="InterPro" id="IPR004797">
    <property type="entry name" value="Competence_ComEC/Rec2"/>
</dbReference>
<dbReference type="Pfam" id="PF03772">
    <property type="entry name" value="Competence"/>
    <property type="match status" value="1"/>
</dbReference>
<dbReference type="InterPro" id="IPR035681">
    <property type="entry name" value="ComA-like_MBL"/>
</dbReference>
<feature type="transmembrane region" description="Helical" evidence="6">
    <location>
        <begin position="28"/>
        <end position="46"/>
    </location>
</feature>
<dbReference type="NCBIfam" id="TIGR00360">
    <property type="entry name" value="ComEC_N-term"/>
    <property type="match status" value="1"/>
</dbReference>
<dbReference type="InterPro" id="IPR025405">
    <property type="entry name" value="DUF4131"/>
</dbReference>
<feature type="transmembrane region" description="Helical" evidence="6">
    <location>
        <begin position="53"/>
        <end position="72"/>
    </location>
</feature>
<dbReference type="InterPro" id="IPR001279">
    <property type="entry name" value="Metallo-B-lactamas"/>
</dbReference>
<feature type="transmembrane region" description="Helical" evidence="6">
    <location>
        <begin position="345"/>
        <end position="365"/>
    </location>
</feature>
<dbReference type="Pfam" id="PF00753">
    <property type="entry name" value="Lactamase_B"/>
    <property type="match status" value="1"/>
</dbReference>
<keyword evidence="2" id="KW-1003">Cell membrane</keyword>
<keyword evidence="5 6" id="KW-0472">Membrane</keyword>
<dbReference type="SUPFAM" id="SSF56281">
    <property type="entry name" value="Metallo-hydrolase/oxidoreductase"/>
    <property type="match status" value="1"/>
</dbReference>
<dbReference type="RefSeq" id="WP_166510478.1">
    <property type="nucleotide sequence ID" value="NZ_VNHM01000002.1"/>
</dbReference>
<dbReference type="SMART" id="SM00849">
    <property type="entry name" value="Lactamase_B"/>
    <property type="match status" value="1"/>
</dbReference>
<accession>A0A5S4ZYJ8</accession>
<dbReference type="GO" id="GO:0030420">
    <property type="term" value="P:establishment of competence for transformation"/>
    <property type="evidence" value="ECO:0007669"/>
    <property type="project" value="InterPro"/>
</dbReference>
<proteinExistence type="predicted"/>
<reference evidence="8 9" key="1">
    <citation type="submission" date="2019-07" db="EMBL/GenBank/DDBJ databases">
        <title>Genomic Encyclopedia of Type Strains, Phase I: the one thousand microbial genomes (KMG-I) project.</title>
        <authorList>
            <person name="Kyrpides N."/>
        </authorList>
    </citation>
    <scope>NUCLEOTIDE SEQUENCE [LARGE SCALE GENOMIC DNA]</scope>
    <source>
        <strain evidence="8 9">DSM 6562</strain>
    </source>
</reference>
<feature type="transmembrane region" description="Helical" evidence="6">
    <location>
        <begin position="475"/>
        <end position="494"/>
    </location>
</feature>
<feature type="transmembrane region" description="Helical" evidence="6">
    <location>
        <begin position="274"/>
        <end position="290"/>
    </location>
</feature>
<dbReference type="CDD" id="cd07731">
    <property type="entry name" value="ComA-like_MBL-fold"/>
    <property type="match status" value="1"/>
</dbReference>
<evidence type="ECO:0000259" key="7">
    <source>
        <dbReference type="SMART" id="SM00849"/>
    </source>
</evidence>
<evidence type="ECO:0000256" key="6">
    <source>
        <dbReference type="SAM" id="Phobius"/>
    </source>
</evidence>
<keyword evidence="9" id="KW-1185">Reference proteome</keyword>
<evidence type="ECO:0000256" key="3">
    <source>
        <dbReference type="ARBA" id="ARBA00022692"/>
    </source>
</evidence>
<feature type="transmembrane region" description="Helical" evidence="6">
    <location>
        <begin position="408"/>
        <end position="432"/>
    </location>
</feature>
<dbReference type="InterPro" id="IPR052159">
    <property type="entry name" value="Competence_DNA_uptake"/>
</dbReference>
<evidence type="ECO:0000256" key="1">
    <source>
        <dbReference type="ARBA" id="ARBA00004651"/>
    </source>
</evidence>
<feature type="transmembrane region" description="Helical" evidence="6">
    <location>
        <begin position="514"/>
        <end position="532"/>
    </location>
</feature>
<name>A0A5S4ZYJ8_9FIRM</name>
<gene>
    <name evidence="8" type="ORF">LX24_00404</name>
</gene>
<evidence type="ECO:0000256" key="4">
    <source>
        <dbReference type="ARBA" id="ARBA00022989"/>
    </source>
</evidence>
<feature type="domain" description="Metallo-beta-lactamase" evidence="7">
    <location>
        <begin position="547"/>
        <end position="750"/>
    </location>
</feature>
<keyword evidence="3 6" id="KW-0812">Transmembrane</keyword>
<dbReference type="PANTHER" id="PTHR30619:SF1">
    <property type="entry name" value="RECOMBINATION PROTEIN 2"/>
    <property type="match status" value="1"/>
</dbReference>